<evidence type="ECO:0000256" key="1">
    <source>
        <dbReference type="SAM" id="MobiDB-lite"/>
    </source>
</evidence>
<dbReference type="EMBL" id="CADCVS010000311">
    <property type="protein sequence ID" value="CAA9509389.1"/>
    <property type="molecule type" value="Genomic_DNA"/>
</dbReference>
<gene>
    <name evidence="2" type="ORF">AVDCRST_MAG30-2392</name>
</gene>
<organism evidence="2">
    <name type="scientific">uncultured Solirubrobacteraceae bacterium</name>
    <dbReference type="NCBI Taxonomy" id="1162706"/>
    <lineage>
        <taxon>Bacteria</taxon>
        <taxon>Bacillati</taxon>
        <taxon>Actinomycetota</taxon>
        <taxon>Thermoleophilia</taxon>
        <taxon>Solirubrobacterales</taxon>
        <taxon>Solirubrobacteraceae</taxon>
        <taxon>environmental samples</taxon>
    </lineage>
</organism>
<feature type="region of interest" description="Disordered" evidence="1">
    <location>
        <begin position="32"/>
        <end position="54"/>
    </location>
</feature>
<dbReference type="AlphaFoldDB" id="A0A6J4SZF2"/>
<feature type="region of interest" description="Disordered" evidence="1">
    <location>
        <begin position="1"/>
        <end position="20"/>
    </location>
</feature>
<name>A0A6J4SZF2_9ACTN</name>
<reference evidence="2" key="1">
    <citation type="submission" date="2020-02" db="EMBL/GenBank/DDBJ databases">
        <authorList>
            <person name="Meier V. D."/>
        </authorList>
    </citation>
    <scope>NUCLEOTIDE SEQUENCE</scope>
    <source>
        <strain evidence="2">AVDCRST_MAG30</strain>
    </source>
</reference>
<feature type="non-terminal residue" evidence="2">
    <location>
        <position position="1"/>
    </location>
</feature>
<protein>
    <submittedName>
        <fullName evidence="2">Transcriptional regulator, AraC family</fullName>
    </submittedName>
</protein>
<accession>A0A6J4SZF2</accession>
<sequence>APAGAARAAPARGDAREARPAARRLVARLAAGRAPRRCAQAPGDLRVRRRARRS</sequence>
<proteinExistence type="predicted"/>
<feature type="compositionally biased region" description="Low complexity" evidence="1">
    <location>
        <begin position="1"/>
        <end position="12"/>
    </location>
</feature>
<feature type="non-terminal residue" evidence="2">
    <location>
        <position position="54"/>
    </location>
</feature>
<evidence type="ECO:0000313" key="2">
    <source>
        <dbReference type="EMBL" id="CAA9509389.1"/>
    </source>
</evidence>